<reference evidence="1 3" key="1">
    <citation type="submission" date="2015-07" db="EMBL/GenBank/DDBJ databases">
        <title>Fjat-14205 dsm 2895.</title>
        <authorList>
            <person name="Liu B."/>
            <person name="Wang J."/>
            <person name="Zhu Y."/>
            <person name="Liu G."/>
            <person name="Chen Q."/>
            <person name="Chen Z."/>
            <person name="Lan J."/>
            <person name="Che J."/>
            <person name="Ge C."/>
            <person name="Shi H."/>
            <person name="Pan Z."/>
            <person name="Liu X."/>
        </authorList>
    </citation>
    <scope>NUCLEOTIDE SEQUENCE [LARGE SCALE GENOMIC DNA]</scope>
    <source>
        <strain evidence="1 3">DSM 2895</strain>
    </source>
</reference>
<evidence type="ECO:0000313" key="1">
    <source>
        <dbReference type="EMBL" id="KON98161.1"/>
    </source>
</evidence>
<name>A0A0D1XIG9_ANEMI</name>
<dbReference type="STRING" id="47500.AF333_24690"/>
<proteinExistence type="predicted"/>
<evidence type="ECO:0000313" key="2">
    <source>
        <dbReference type="EMBL" id="SDI06471.1"/>
    </source>
</evidence>
<dbReference type="PATRIC" id="fig|47500.12.peg.4401"/>
<dbReference type="RefSeq" id="WP_043068089.1">
    <property type="nucleotide sequence ID" value="NZ_BJOA01000004.1"/>
</dbReference>
<dbReference type="EMBL" id="LGUG01000004">
    <property type="protein sequence ID" value="KON98161.1"/>
    <property type="molecule type" value="Genomic_DNA"/>
</dbReference>
<gene>
    <name evidence="1" type="ORF">AF333_24690</name>
    <name evidence="2" type="ORF">SAMN04487909_101415</name>
</gene>
<evidence type="ECO:0000313" key="3">
    <source>
        <dbReference type="Proteomes" id="UP000037269"/>
    </source>
</evidence>
<accession>A0A0D1XIG9</accession>
<dbReference type="OrthoDB" id="2679271at2"/>
<dbReference type="Proteomes" id="UP000182836">
    <property type="component" value="Unassembled WGS sequence"/>
</dbReference>
<keyword evidence="3" id="KW-1185">Reference proteome</keyword>
<dbReference type="GeneID" id="42308322"/>
<organism evidence="1 3">
    <name type="scientific">Aneurinibacillus migulanus</name>
    <name type="common">Bacillus migulanus</name>
    <dbReference type="NCBI Taxonomy" id="47500"/>
    <lineage>
        <taxon>Bacteria</taxon>
        <taxon>Bacillati</taxon>
        <taxon>Bacillota</taxon>
        <taxon>Bacilli</taxon>
        <taxon>Bacillales</taxon>
        <taxon>Paenibacillaceae</taxon>
        <taxon>Aneurinibacillus group</taxon>
        <taxon>Aneurinibacillus</taxon>
    </lineage>
</organism>
<dbReference type="EMBL" id="FNED01000001">
    <property type="protein sequence ID" value="SDI06471.1"/>
    <property type="molecule type" value="Genomic_DNA"/>
</dbReference>
<protein>
    <submittedName>
        <fullName evidence="1">Uncharacterized protein</fullName>
    </submittedName>
</protein>
<reference evidence="2 4" key="2">
    <citation type="submission" date="2016-10" db="EMBL/GenBank/DDBJ databases">
        <authorList>
            <person name="de Groot N.N."/>
        </authorList>
    </citation>
    <scope>NUCLEOTIDE SEQUENCE [LARGE SCALE GENOMIC DNA]</scope>
    <source>
        <strain evidence="2 4">DSM 2895</strain>
    </source>
</reference>
<dbReference type="Proteomes" id="UP000037269">
    <property type="component" value="Unassembled WGS sequence"/>
</dbReference>
<sequence>MVSFFRSVLKKENKPKTLQELQTDAKKSLVGLTGKKVTVQVETNQEKKEIKGILKKVSAEIMGTKNQCLHFCLDINTQSIGTMEISSVYEDNGQIIILCEPDHAHPGHYNKIITVTK</sequence>
<dbReference type="AlphaFoldDB" id="A0A0D1XIG9"/>
<evidence type="ECO:0000313" key="4">
    <source>
        <dbReference type="Proteomes" id="UP000182836"/>
    </source>
</evidence>